<sequence>MAQPPQGARSELVSSTSYRVEPPCVIFACGDEGNFHGAGLIGLYSVQ</sequence>
<dbReference type="Proteomes" id="UP000053105">
    <property type="component" value="Unassembled WGS sequence"/>
</dbReference>
<gene>
    <name evidence="1" type="ORF">WN51_12129</name>
</gene>
<proteinExistence type="predicted"/>
<dbReference type="AlphaFoldDB" id="A0A0N0BHQ9"/>
<keyword evidence="2" id="KW-1185">Reference proteome</keyword>
<protein>
    <submittedName>
        <fullName evidence="1">Uncharacterized protein</fullName>
    </submittedName>
</protein>
<name>A0A0N0BHQ9_9HYME</name>
<evidence type="ECO:0000313" key="2">
    <source>
        <dbReference type="Proteomes" id="UP000053105"/>
    </source>
</evidence>
<evidence type="ECO:0000313" key="1">
    <source>
        <dbReference type="EMBL" id="KOX76448.1"/>
    </source>
</evidence>
<reference evidence="1 2" key="1">
    <citation type="submission" date="2015-07" db="EMBL/GenBank/DDBJ databases">
        <title>The genome of Melipona quadrifasciata.</title>
        <authorList>
            <person name="Pan H."/>
            <person name="Kapheim K."/>
        </authorList>
    </citation>
    <scope>NUCLEOTIDE SEQUENCE [LARGE SCALE GENOMIC DNA]</scope>
    <source>
        <strain evidence="1">0111107301</strain>
        <tissue evidence="1">Whole body</tissue>
    </source>
</reference>
<dbReference type="EMBL" id="KQ435748">
    <property type="protein sequence ID" value="KOX76448.1"/>
    <property type="molecule type" value="Genomic_DNA"/>
</dbReference>
<organism evidence="1 2">
    <name type="scientific">Melipona quadrifasciata</name>
    <dbReference type="NCBI Taxonomy" id="166423"/>
    <lineage>
        <taxon>Eukaryota</taxon>
        <taxon>Metazoa</taxon>
        <taxon>Ecdysozoa</taxon>
        <taxon>Arthropoda</taxon>
        <taxon>Hexapoda</taxon>
        <taxon>Insecta</taxon>
        <taxon>Pterygota</taxon>
        <taxon>Neoptera</taxon>
        <taxon>Endopterygota</taxon>
        <taxon>Hymenoptera</taxon>
        <taxon>Apocrita</taxon>
        <taxon>Aculeata</taxon>
        <taxon>Apoidea</taxon>
        <taxon>Anthophila</taxon>
        <taxon>Apidae</taxon>
        <taxon>Melipona</taxon>
    </lineage>
</organism>
<accession>A0A0N0BHQ9</accession>